<dbReference type="AlphaFoldDB" id="A0A9P1CCB1"/>
<dbReference type="SUPFAM" id="SSF47473">
    <property type="entry name" value="EF-hand"/>
    <property type="match status" value="1"/>
</dbReference>
<dbReference type="SMART" id="SM00054">
    <property type="entry name" value="EFh"/>
    <property type="match status" value="2"/>
</dbReference>
<feature type="transmembrane region" description="Helical" evidence="7">
    <location>
        <begin position="144"/>
        <end position="163"/>
    </location>
</feature>
<feature type="region of interest" description="Disordered" evidence="6">
    <location>
        <begin position="610"/>
        <end position="637"/>
    </location>
</feature>
<dbReference type="InterPro" id="IPR011992">
    <property type="entry name" value="EF-hand-dom_pair"/>
</dbReference>
<dbReference type="Pfam" id="PF00520">
    <property type="entry name" value="Ion_trans"/>
    <property type="match status" value="1"/>
</dbReference>
<dbReference type="GO" id="GO:0005216">
    <property type="term" value="F:monoatomic ion channel activity"/>
    <property type="evidence" value="ECO:0007669"/>
    <property type="project" value="InterPro"/>
</dbReference>
<keyword evidence="5 7" id="KW-0472">Membrane</keyword>
<dbReference type="CDD" id="cd00051">
    <property type="entry name" value="EFh"/>
    <property type="match status" value="1"/>
</dbReference>
<dbReference type="PROSITE" id="PS50222">
    <property type="entry name" value="EF_HAND_2"/>
    <property type="match status" value="2"/>
</dbReference>
<dbReference type="Gene3D" id="1.10.287.70">
    <property type="match status" value="1"/>
</dbReference>
<feature type="compositionally biased region" description="Low complexity" evidence="6">
    <location>
        <begin position="1"/>
        <end position="14"/>
    </location>
</feature>
<reference evidence="9" key="1">
    <citation type="submission" date="2022-10" db="EMBL/GenBank/DDBJ databases">
        <authorList>
            <person name="Chen Y."/>
            <person name="Dougan E. K."/>
            <person name="Chan C."/>
            <person name="Rhodes N."/>
            <person name="Thang M."/>
        </authorList>
    </citation>
    <scope>NUCLEOTIDE SEQUENCE</scope>
</reference>
<dbReference type="EMBL" id="CAMXCT010001324">
    <property type="protein sequence ID" value="CAI3988995.1"/>
    <property type="molecule type" value="Genomic_DNA"/>
</dbReference>
<dbReference type="PANTHER" id="PTHR46726:SF1">
    <property type="entry name" value="TWO-PORE CALCIUM CHANNEL 3"/>
    <property type="match status" value="1"/>
</dbReference>
<evidence type="ECO:0000256" key="6">
    <source>
        <dbReference type="SAM" id="MobiDB-lite"/>
    </source>
</evidence>
<evidence type="ECO:0000259" key="8">
    <source>
        <dbReference type="PROSITE" id="PS50222"/>
    </source>
</evidence>
<dbReference type="Gene3D" id="1.10.238.10">
    <property type="entry name" value="EF-hand"/>
    <property type="match status" value="1"/>
</dbReference>
<evidence type="ECO:0000313" key="11">
    <source>
        <dbReference type="Proteomes" id="UP001152797"/>
    </source>
</evidence>
<gene>
    <name evidence="9" type="ORF">C1SCF055_LOCUS16101</name>
</gene>
<dbReference type="InterPro" id="IPR005821">
    <property type="entry name" value="Ion_trans_dom"/>
</dbReference>
<feature type="domain" description="EF-hand" evidence="8">
    <location>
        <begin position="343"/>
        <end position="378"/>
    </location>
</feature>
<dbReference type="GO" id="GO:0005509">
    <property type="term" value="F:calcium ion binding"/>
    <property type="evidence" value="ECO:0007669"/>
    <property type="project" value="InterPro"/>
</dbReference>
<dbReference type="InterPro" id="IPR027359">
    <property type="entry name" value="Volt_channel_dom_sf"/>
</dbReference>
<evidence type="ECO:0000256" key="2">
    <source>
        <dbReference type="ARBA" id="ARBA00022692"/>
    </source>
</evidence>
<feature type="region of interest" description="Disordered" evidence="6">
    <location>
        <begin position="1"/>
        <end position="38"/>
    </location>
</feature>
<evidence type="ECO:0000256" key="5">
    <source>
        <dbReference type="ARBA" id="ARBA00023136"/>
    </source>
</evidence>
<dbReference type="EMBL" id="CAMXCT020001324">
    <property type="protein sequence ID" value="CAL1142370.1"/>
    <property type="molecule type" value="Genomic_DNA"/>
</dbReference>
<evidence type="ECO:0000313" key="10">
    <source>
        <dbReference type="EMBL" id="CAL4776307.1"/>
    </source>
</evidence>
<feature type="transmembrane region" description="Helical" evidence="7">
    <location>
        <begin position="77"/>
        <end position="102"/>
    </location>
</feature>
<sequence>MQSRAAAPGAGPAPISEESPDATDSPRMELSAKRTRKSNVQVTGNFIQHNGNSGQDGNGSALRRNSSQLRKVMESVYLANFMALVVLVDAYCTCAVIDARAANHEPDIAVVVISDVCLSLYTLELTFIFYVFDKWSVLKDWMMVLDVIIVACGWFEIIMNAANVTQFGFRGSIKVTRVLRLVRIFRLIRLLRRVRTLKELHKLATMMATCMRTLLWCFLLCFVVMTGWAMLIVEVVHPIMQEMMARDGTLFSSCEFCSGATSDVMSANLLLFKTVIAGDSWGQIAVPIITEHPATAIIFVGSQLTIVFGVVNLIVAVVVDTFAEARDNDVQNLAEEMEAEIQQDSKMLAKIFERIDKDGTGQLTLEDLVAGARTDAAFQSRLRVMDIDENDLQQLFQMIDSDGSGTIEAAEFIGPLSRWAHDSKTAPRFIKYNMLHTMHLQEDMIELSAECFNELSARLDDLSRQLQREPARTSMAVPAAPTTPIVPREKLGAIRRRVAESTDSRSDFNSETGSELMQEVALDLVPLKDEPEDEEELQQPNRSVQVPIFFAPKLEDCAETNTKNETNTMNRTQQTTLEFFLEETMRKLELKLDALLQDSKKIQLLAKFPRRSQRMSPATPASRLRGATGSRPGLHPEAFRSMYLPRRNSLAETPEPEGPAQGTPRKICIVSAHKTVLAEHSLQHSKTLSLPQDLPRIVFGAMSWVVARIT</sequence>
<comment type="caution">
    <text evidence="9">The sequence shown here is derived from an EMBL/GenBank/DDBJ whole genome shotgun (WGS) entry which is preliminary data.</text>
</comment>
<name>A0A9P1CCB1_9DINO</name>
<protein>
    <submittedName>
        <fullName evidence="10">Voltage-dependent N-type calcium channel subunit alpha-1B</fullName>
    </submittedName>
</protein>
<dbReference type="SUPFAM" id="SSF81324">
    <property type="entry name" value="Voltage-gated potassium channels"/>
    <property type="match status" value="1"/>
</dbReference>
<feature type="domain" description="EF-hand" evidence="8">
    <location>
        <begin position="387"/>
        <end position="422"/>
    </location>
</feature>
<dbReference type="Gene3D" id="1.20.120.350">
    <property type="entry name" value="Voltage-gated potassium channels. Chain C"/>
    <property type="match status" value="1"/>
</dbReference>
<keyword evidence="4 7" id="KW-1133">Transmembrane helix</keyword>
<feature type="transmembrane region" description="Helical" evidence="7">
    <location>
        <begin position="213"/>
        <end position="233"/>
    </location>
</feature>
<evidence type="ECO:0000256" key="7">
    <source>
        <dbReference type="SAM" id="Phobius"/>
    </source>
</evidence>
<accession>A0A9P1CCB1</accession>
<evidence type="ECO:0000256" key="1">
    <source>
        <dbReference type="ARBA" id="ARBA00004141"/>
    </source>
</evidence>
<dbReference type="Pfam" id="PF13499">
    <property type="entry name" value="EF-hand_7"/>
    <property type="match status" value="1"/>
</dbReference>
<keyword evidence="3" id="KW-0106">Calcium</keyword>
<feature type="transmembrane region" description="Helical" evidence="7">
    <location>
        <begin position="108"/>
        <end position="132"/>
    </location>
</feature>
<evidence type="ECO:0000256" key="4">
    <source>
        <dbReference type="ARBA" id="ARBA00022989"/>
    </source>
</evidence>
<reference evidence="10 11" key="2">
    <citation type="submission" date="2024-05" db="EMBL/GenBank/DDBJ databases">
        <authorList>
            <person name="Chen Y."/>
            <person name="Shah S."/>
            <person name="Dougan E. K."/>
            <person name="Thang M."/>
            <person name="Chan C."/>
        </authorList>
    </citation>
    <scope>NUCLEOTIDE SEQUENCE [LARGE SCALE GENOMIC DNA]</scope>
</reference>
<evidence type="ECO:0000313" key="9">
    <source>
        <dbReference type="EMBL" id="CAI3988995.1"/>
    </source>
</evidence>
<organism evidence="9">
    <name type="scientific">Cladocopium goreaui</name>
    <dbReference type="NCBI Taxonomy" id="2562237"/>
    <lineage>
        <taxon>Eukaryota</taxon>
        <taxon>Sar</taxon>
        <taxon>Alveolata</taxon>
        <taxon>Dinophyceae</taxon>
        <taxon>Suessiales</taxon>
        <taxon>Symbiodiniaceae</taxon>
        <taxon>Cladocopium</taxon>
    </lineage>
</organism>
<dbReference type="InterPro" id="IPR018247">
    <property type="entry name" value="EF_Hand_1_Ca_BS"/>
</dbReference>
<dbReference type="Proteomes" id="UP001152797">
    <property type="component" value="Unassembled WGS sequence"/>
</dbReference>
<dbReference type="GO" id="GO:0016020">
    <property type="term" value="C:membrane"/>
    <property type="evidence" value="ECO:0007669"/>
    <property type="project" value="UniProtKB-SubCell"/>
</dbReference>
<proteinExistence type="predicted"/>
<keyword evidence="2 7" id="KW-0812">Transmembrane</keyword>
<dbReference type="PANTHER" id="PTHR46726">
    <property type="entry name" value="TWO PORE CHANNEL 3"/>
    <property type="match status" value="1"/>
</dbReference>
<evidence type="ECO:0000256" key="3">
    <source>
        <dbReference type="ARBA" id="ARBA00022837"/>
    </source>
</evidence>
<keyword evidence="11" id="KW-1185">Reference proteome</keyword>
<dbReference type="InterPro" id="IPR002048">
    <property type="entry name" value="EF_hand_dom"/>
</dbReference>
<comment type="subcellular location">
    <subcellularLocation>
        <location evidence="1">Membrane</location>
        <topology evidence="1">Multi-pass membrane protein</topology>
    </subcellularLocation>
</comment>
<dbReference type="PROSITE" id="PS00018">
    <property type="entry name" value="EF_HAND_1"/>
    <property type="match status" value="2"/>
</dbReference>
<dbReference type="EMBL" id="CAMXCT030001324">
    <property type="protein sequence ID" value="CAL4776307.1"/>
    <property type="molecule type" value="Genomic_DNA"/>
</dbReference>